<protein>
    <submittedName>
        <fullName evidence="1">Uncharacterized protein</fullName>
    </submittedName>
</protein>
<dbReference type="EMBL" id="PEDP01004455">
    <property type="protein sequence ID" value="POS82071.1"/>
    <property type="molecule type" value="Genomic_DNA"/>
</dbReference>
<evidence type="ECO:0000313" key="1">
    <source>
        <dbReference type="EMBL" id="POS82071.1"/>
    </source>
</evidence>
<feature type="non-terminal residue" evidence="1">
    <location>
        <position position="330"/>
    </location>
</feature>
<gene>
    <name evidence="1" type="ORF">EPUL_005934</name>
</gene>
<comment type="caution">
    <text evidence="1">The sequence shown here is derived from an EMBL/GenBank/DDBJ whole genome shotgun (WGS) entry which is preliminary data.</text>
</comment>
<dbReference type="STRING" id="225359.A0A2S4PJ67"/>
<evidence type="ECO:0000313" key="2">
    <source>
        <dbReference type="Proteomes" id="UP000237438"/>
    </source>
</evidence>
<organism evidence="1 2">
    <name type="scientific">Erysiphe pulchra</name>
    <dbReference type="NCBI Taxonomy" id="225359"/>
    <lineage>
        <taxon>Eukaryota</taxon>
        <taxon>Fungi</taxon>
        <taxon>Dikarya</taxon>
        <taxon>Ascomycota</taxon>
        <taxon>Pezizomycotina</taxon>
        <taxon>Leotiomycetes</taxon>
        <taxon>Erysiphales</taxon>
        <taxon>Erysiphaceae</taxon>
        <taxon>Erysiphe</taxon>
    </lineage>
</organism>
<dbReference type="Proteomes" id="UP000237438">
    <property type="component" value="Unassembled WGS sequence"/>
</dbReference>
<accession>A0A2S4PJ67</accession>
<proteinExistence type="predicted"/>
<keyword evidence="2" id="KW-1185">Reference proteome</keyword>
<reference evidence="1 2" key="1">
    <citation type="submission" date="2017-10" db="EMBL/GenBank/DDBJ databases">
        <title>Development of genomic resources for the powdery mildew, Erysiphe pulchra.</title>
        <authorList>
            <person name="Wadl P.A."/>
            <person name="Mack B.M."/>
            <person name="Moore G."/>
            <person name="Beltz S.B."/>
        </authorList>
    </citation>
    <scope>NUCLEOTIDE SEQUENCE [LARGE SCALE GENOMIC DNA]</scope>
    <source>
        <strain evidence="1">Cflorida</strain>
    </source>
</reference>
<dbReference type="AlphaFoldDB" id="A0A2S4PJ67"/>
<name>A0A2S4PJ67_9PEZI</name>
<sequence length="330" mass="38670">MINRIRREHGIASSVFEFDYKNSPLEVNFFLYSEGRIAIPQRLSIIVEDLNTRQKVIFEYPHNTIEMDITTPHLEGQFLINTFTKSLPDDDEIKKKNNDNQICFFARVPPIKVTNFIFDPQIFVNLDSNQGAEDLWISTNRGSQKAILGREQLPTENNQSIRDELNVMWVELRNGYVPPVKNIWLDMIFYEQLIYNLSTRQFNRFNIQHHHTYQENFISCGSLFWNNQILTPVLHENKEMLQVITVSKGLSGIWNGSVGNDDYSNTSGSSIMRGETRSSFLFCPNEFYDGSKERDIFLKNSHIKVYGDDNFVIRKAGKTFKVWKFDEFRY</sequence>